<evidence type="ECO:0000256" key="4">
    <source>
        <dbReference type="ARBA" id="ARBA00022989"/>
    </source>
</evidence>
<protein>
    <submittedName>
        <fullName evidence="8">Bacitracin transport system permease protein</fullName>
    </submittedName>
</protein>
<keyword evidence="6" id="KW-0813">Transport</keyword>
<evidence type="ECO:0000256" key="3">
    <source>
        <dbReference type="ARBA" id="ARBA00022692"/>
    </source>
</evidence>
<comment type="subcellular location">
    <subcellularLocation>
        <location evidence="1 6">Cell membrane</location>
        <topology evidence="1 6">Multi-pass membrane protein</topology>
    </subcellularLocation>
</comment>
<feature type="transmembrane region" description="Helical" evidence="6">
    <location>
        <begin position="196"/>
        <end position="218"/>
    </location>
</feature>
<feature type="transmembrane region" description="Helical" evidence="6">
    <location>
        <begin position="233"/>
        <end position="252"/>
    </location>
</feature>
<evidence type="ECO:0000256" key="6">
    <source>
        <dbReference type="PIRNR" id="PIRNR018968"/>
    </source>
</evidence>
<dbReference type="Pfam" id="PF02687">
    <property type="entry name" value="FtsX"/>
    <property type="match status" value="1"/>
</dbReference>
<dbReference type="Proteomes" id="UP000294545">
    <property type="component" value="Unassembled WGS sequence"/>
</dbReference>
<feature type="transmembrane region" description="Helical" evidence="6">
    <location>
        <begin position="614"/>
        <end position="639"/>
    </location>
</feature>
<reference evidence="8 9" key="1">
    <citation type="submission" date="2019-03" db="EMBL/GenBank/DDBJ databases">
        <title>Genomic Encyclopedia of Type Strains, Phase IV (KMG-IV): sequencing the most valuable type-strain genomes for metagenomic binning, comparative biology and taxonomic classification.</title>
        <authorList>
            <person name="Goeker M."/>
        </authorList>
    </citation>
    <scope>NUCLEOTIDE SEQUENCE [LARGE SCALE GENOMIC DNA]</scope>
    <source>
        <strain evidence="8 9">DSM 24176</strain>
    </source>
</reference>
<dbReference type="PANTHER" id="PTHR46795:SF3">
    <property type="entry name" value="ABC TRANSPORTER PERMEASE"/>
    <property type="match status" value="1"/>
</dbReference>
<dbReference type="InterPro" id="IPR003838">
    <property type="entry name" value="ABC3_permease_C"/>
</dbReference>
<dbReference type="OrthoDB" id="9781780at2"/>
<feature type="transmembrane region" description="Helical" evidence="6">
    <location>
        <begin position="55"/>
        <end position="75"/>
    </location>
</feature>
<evidence type="ECO:0000256" key="2">
    <source>
        <dbReference type="ARBA" id="ARBA00022475"/>
    </source>
</evidence>
<feature type="transmembrane region" description="Helical" evidence="6">
    <location>
        <begin position="529"/>
        <end position="549"/>
    </location>
</feature>
<dbReference type="PANTHER" id="PTHR46795">
    <property type="entry name" value="ABC TRANSPORTER PERMEASE-RELATED-RELATED"/>
    <property type="match status" value="1"/>
</dbReference>
<dbReference type="PIRSF" id="PIRSF018968">
    <property type="entry name" value="ABC_permease_BceB"/>
    <property type="match status" value="1"/>
</dbReference>
<feature type="domain" description="ABC3 transporter permease C-terminal" evidence="7">
    <location>
        <begin position="60"/>
        <end position="179"/>
    </location>
</feature>
<name>A0A4V2Q1L1_9FIRM</name>
<evidence type="ECO:0000313" key="8">
    <source>
        <dbReference type="EMBL" id="TCK98041.1"/>
    </source>
</evidence>
<gene>
    <name evidence="8" type="ORF">EDC19_0452</name>
</gene>
<feature type="transmembrane region" description="Helical" evidence="6">
    <location>
        <begin position="109"/>
        <end position="132"/>
    </location>
</feature>
<dbReference type="InterPro" id="IPR027022">
    <property type="entry name" value="ABC_permease_BceB-typ"/>
</dbReference>
<proteinExistence type="inferred from homology"/>
<feature type="transmembrane region" description="Helical" evidence="6">
    <location>
        <begin position="152"/>
        <end position="175"/>
    </location>
</feature>
<dbReference type="AlphaFoldDB" id="A0A4V2Q1L1"/>
<dbReference type="EMBL" id="SMGQ01000011">
    <property type="protein sequence ID" value="TCK98041.1"/>
    <property type="molecule type" value="Genomic_DNA"/>
</dbReference>
<keyword evidence="3 6" id="KW-0812">Transmembrane</keyword>
<dbReference type="RefSeq" id="WP_132279883.1">
    <property type="nucleotide sequence ID" value="NZ_SMGQ01000011.1"/>
</dbReference>
<comment type="caution">
    <text evidence="8">The sequence shown here is derived from an EMBL/GenBank/DDBJ whole genome shotgun (WGS) entry which is preliminary data.</text>
</comment>
<keyword evidence="5 6" id="KW-0472">Membrane</keyword>
<evidence type="ECO:0000259" key="7">
    <source>
        <dbReference type="Pfam" id="PF02687"/>
    </source>
</evidence>
<dbReference type="GO" id="GO:0055085">
    <property type="term" value="P:transmembrane transport"/>
    <property type="evidence" value="ECO:0007669"/>
    <property type="project" value="UniProtKB-UniRule"/>
</dbReference>
<dbReference type="GO" id="GO:0005886">
    <property type="term" value="C:plasma membrane"/>
    <property type="evidence" value="ECO:0007669"/>
    <property type="project" value="UniProtKB-SubCell"/>
</dbReference>
<keyword evidence="2 6" id="KW-1003">Cell membrane</keyword>
<accession>A0A4V2Q1L1</accession>
<evidence type="ECO:0000256" key="5">
    <source>
        <dbReference type="ARBA" id="ARBA00023136"/>
    </source>
</evidence>
<evidence type="ECO:0000256" key="1">
    <source>
        <dbReference type="ARBA" id="ARBA00004651"/>
    </source>
</evidence>
<organism evidence="8 9">
    <name type="scientific">Natranaerovirga hydrolytica</name>
    <dbReference type="NCBI Taxonomy" id="680378"/>
    <lineage>
        <taxon>Bacteria</taxon>
        <taxon>Bacillati</taxon>
        <taxon>Bacillota</taxon>
        <taxon>Clostridia</taxon>
        <taxon>Lachnospirales</taxon>
        <taxon>Natranaerovirgaceae</taxon>
        <taxon>Natranaerovirga</taxon>
    </lineage>
</organism>
<feature type="transmembrane region" description="Helical" evidence="6">
    <location>
        <begin position="18"/>
        <end position="35"/>
    </location>
</feature>
<feature type="transmembrane region" description="Helical" evidence="6">
    <location>
        <begin position="584"/>
        <end position="602"/>
    </location>
</feature>
<keyword evidence="9" id="KW-1185">Reference proteome</keyword>
<sequence length="647" mass="72539">MSINRLIIRSLQKNLKSYYLYVFALTLSAALYFAFVTLQYDPSMDEVTGSIRGLAAIRSASVVLIMIVSVFLLYANNLFIKRRSKEISLFQLIGMTKNRIFKILSAENLLLYFGSLLIGTFIGFAISKLVAMTLFKIIGVDAVATLYFSGEALIQTLLVFSIIYLLIMLMNYLFIKHQSILSLFHLQSKSENRVKNISMVEILIGTFGIVLIATGYYVSARLFDGAFESMNKLFSAMIFILVSVIMGTYFFYKGSVSFIANMIRKNKGGYLNINQVMSLSSIMFRMKSSAKLLTIITTVSALAIGLLSLSYIAYYSAERHAENTAPTDFAFVTTEDAQDFSGVLRENGIAYNEEKIDVIQMEVDISEIIGRDVENLQIDGGKMRIPVISERHVEGVDVSEDEAVFSGSNDAMLTLLNLQGSGRITLHGFTTAFSKEYLGVLKDSVLPLYFTGGLPTVIVNEATFTMLSNDMDPEIQLDSSIYIGLTLDDRETVEEADKLFNSMAFSQDFGNASQYSVERQQKMNMGFRMFSVGFLGLVFLITSGCILYFKQVEEGDEEQLNYKILRKLGFTQKDLLQGILGKQLFNFGIPLVVGLLHSYFAVKSGWFFFGTEVWTPMIIVMGLYAALYSVFCILSVVYYKKVIRMSL</sequence>
<keyword evidence="4 6" id="KW-1133">Transmembrane helix</keyword>
<feature type="transmembrane region" description="Helical" evidence="6">
    <location>
        <begin position="292"/>
        <end position="314"/>
    </location>
</feature>
<comment type="similarity">
    <text evidence="6">Belongs to the ABC-4 integral membrane protein family.</text>
</comment>
<evidence type="ECO:0000313" key="9">
    <source>
        <dbReference type="Proteomes" id="UP000294545"/>
    </source>
</evidence>
<dbReference type="InterPro" id="IPR052536">
    <property type="entry name" value="ABC-4_Integral_Memb_Prot"/>
</dbReference>